<dbReference type="Proteomes" id="UP000028933">
    <property type="component" value="Chromosome"/>
</dbReference>
<dbReference type="GO" id="GO:0005829">
    <property type="term" value="C:cytosol"/>
    <property type="evidence" value="ECO:0007669"/>
    <property type="project" value="TreeGrafter"/>
</dbReference>
<evidence type="ECO:0000259" key="1">
    <source>
        <dbReference type="Pfam" id="PF00814"/>
    </source>
</evidence>
<dbReference type="EMBL" id="CP007547">
    <property type="protein sequence ID" value="AIL47838.1"/>
    <property type="molecule type" value="Genomic_DNA"/>
</dbReference>
<dbReference type="Gene3D" id="3.30.420.40">
    <property type="match status" value="2"/>
</dbReference>
<dbReference type="InterPro" id="IPR022496">
    <property type="entry name" value="T6A_TsaB"/>
</dbReference>
<evidence type="ECO:0000313" key="3">
    <source>
        <dbReference type="Proteomes" id="UP000028933"/>
    </source>
</evidence>
<organism evidence="2 3">
    <name type="scientific">Elizabethkingia anophelis NUHP1</name>
    <dbReference type="NCBI Taxonomy" id="1338011"/>
    <lineage>
        <taxon>Bacteria</taxon>
        <taxon>Pseudomonadati</taxon>
        <taxon>Bacteroidota</taxon>
        <taxon>Flavobacteriia</taxon>
        <taxon>Flavobacteriales</taxon>
        <taxon>Weeksellaceae</taxon>
        <taxon>Elizabethkingia</taxon>
    </lineage>
</organism>
<evidence type="ECO:0000313" key="2">
    <source>
        <dbReference type="EMBL" id="AIL47838.1"/>
    </source>
</evidence>
<dbReference type="CDD" id="cd24032">
    <property type="entry name" value="ASKHA_NBD_TsaB"/>
    <property type="match status" value="1"/>
</dbReference>
<accession>A0A077EMZ7</accession>
<dbReference type="GO" id="GO:0006508">
    <property type="term" value="P:proteolysis"/>
    <property type="evidence" value="ECO:0007669"/>
    <property type="project" value="UniProtKB-KW"/>
</dbReference>
<dbReference type="PANTHER" id="PTHR11735">
    <property type="entry name" value="TRNA N6-ADENOSINE THREONYLCARBAMOYLTRANSFERASE"/>
    <property type="match status" value="1"/>
</dbReference>
<proteinExistence type="predicted"/>
<dbReference type="PANTHER" id="PTHR11735:SF11">
    <property type="entry name" value="TRNA THREONYLCARBAMOYLADENOSINE BIOSYNTHESIS PROTEIN TSAB"/>
    <property type="match status" value="1"/>
</dbReference>
<dbReference type="KEGG" id="eao:BD94_4063"/>
<reference evidence="2" key="2">
    <citation type="journal article" date="2015" name="Genome Biol. Evol.">
        <title>Complete Genome Sequence and Transcriptomic Analysis of the Novel Pathogen Elizabethkingia anophelis in Response to Oxidative Stress.</title>
        <authorList>
            <person name="Li Y."/>
            <person name="Liu Y."/>
            <person name="Chew S.C."/>
            <person name="Tay M."/>
            <person name="Salido M.M."/>
            <person name="Teo J."/>
            <person name="Lauro F.M."/>
            <person name="Givskov M."/>
            <person name="Yang L."/>
        </authorList>
    </citation>
    <scope>NUCLEOTIDE SEQUENCE</scope>
    <source>
        <strain evidence="2">NUHP1</strain>
    </source>
</reference>
<name>A0A077EMZ7_9FLAO</name>
<dbReference type="STRING" id="1338011.BD94_4063"/>
<protein>
    <submittedName>
        <fullName evidence="2">Inactive metal-dependent proteasesilike protein, putative molecular chaperone</fullName>
    </submittedName>
</protein>
<dbReference type="InterPro" id="IPR000905">
    <property type="entry name" value="Gcp-like_dom"/>
</dbReference>
<gene>
    <name evidence="2" type="ORF">BD94_4063</name>
</gene>
<keyword evidence="2" id="KW-0378">Hydrolase</keyword>
<dbReference type="Pfam" id="PF00814">
    <property type="entry name" value="TsaD"/>
    <property type="match status" value="1"/>
</dbReference>
<sequence length="225" mass="25309">MKILYLETSSKNCSVAISDDEKLLSLCEETSENYKQSESLHTFVEWALEGAELSLKDIEAVCLGKGPGSYTGLRIGAASAKGFCFGLNIPLVTVNSLDAMAEPYFNGEYDYIIPMMDARRMEVYTKVFNQKGKEISPTEAKILDENSFSEYQDYKVLFVGDGAKKSQEILQLSKAEYKDEIYPSAQYIVRKGSEAVKNKNFEDIAYFEPFYLKDFQGVKKKSTGN</sequence>
<dbReference type="RefSeq" id="WP_024563860.1">
    <property type="nucleotide sequence ID" value="NZ_CP007547.1"/>
</dbReference>
<dbReference type="HOGENOM" id="CLU_064886_1_0_10"/>
<dbReference type="SUPFAM" id="SSF53067">
    <property type="entry name" value="Actin-like ATPase domain"/>
    <property type="match status" value="2"/>
</dbReference>
<keyword evidence="2" id="KW-0645">Protease</keyword>
<dbReference type="eggNOG" id="COG1214">
    <property type="taxonomic scope" value="Bacteria"/>
</dbReference>
<dbReference type="GO" id="GO:0002949">
    <property type="term" value="P:tRNA threonylcarbamoyladenosine modification"/>
    <property type="evidence" value="ECO:0007669"/>
    <property type="project" value="InterPro"/>
</dbReference>
<dbReference type="AlphaFoldDB" id="A0A077EMZ7"/>
<dbReference type="GO" id="GO:0008233">
    <property type="term" value="F:peptidase activity"/>
    <property type="evidence" value="ECO:0007669"/>
    <property type="project" value="UniProtKB-KW"/>
</dbReference>
<reference evidence="2" key="1">
    <citation type="journal article" date="2013" name="Lancet">
        <title>First case of E anophelis outbreak in an intensive-care unit.</title>
        <authorList>
            <person name="Teo J."/>
            <person name="Tan S.Y."/>
            <person name="Tay M."/>
            <person name="Ding Y."/>
            <person name="Kjelleberg S."/>
            <person name="Givskov M."/>
            <person name="Lin R.T."/>
            <person name="Yang L."/>
        </authorList>
    </citation>
    <scope>NUCLEOTIDE SEQUENCE [LARGE SCALE GENOMIC DNA]</scope>
    <source>
        <strain evidence="2">NUHP1</strain>
    </source>
</reference>
<feature type="domain" description="Gcp-like" evidence="1">
    <location>
        <begin position="37"/>
        <end position="169"/>
    </location>
</feature>
<dbReference type="InterPro" id="IPR043129">
    <property type="entry name" value="ATPase_NBD"/>
</dbReference>
<dbReference type="NCBIfam" id="TIGR03725">
    <property type="entry name" value="T6A_YeaZ"/>
    <property type="match status" value="1"/>
</dbReference>